<organism evidence="3 4">
    <name type="scientific">Cupriavidus basilensis</name>
    <dbReference type="NCBI Taxonomy" id="68895"/>
    <lineage>
        <taxon>Bacteria</taxon>
        <taxon>Pseudomonadati</taxon>
        <taxon>Pseudomonadota</taxon>
        <taxon>Betaproteobacteria</taxon>
        <taxon>Burkholderiales</taxon>
        <taxon>Burkholderiaceae</taxon>
        <taxon>Cupriavidus</taxon>
    </lineage>
</organism>
<dbReference type="Proteomes" id="UP001216674">
    <property type="component" value="Unassembled WGS sequence"/>
</dbReference>
<dbReference type="InterPro" id="IPR052933">
    <property type="entry name" value="DNA_Protect_Modify"/>
</dbReference>
<dbReference type="InterPro" id="IPR011639">
    <property type="entry name" value="MethylTrfase_TaqI-like_dom"/>
</dbReference>
<dbReference type="InterPro" id="IPR029063">
    <property type="entry name" value="SAM-dependent_MTases_sf"/>
</dbReference>
<dbReference type="GO" id="GO:0004386">
    <property type="term" value="F:helicase activity"/>
    <property type="evidence" value="ECO:0007669"/>
    <property type="project" value="UniProtKB-KW"/>
</dbReference>
<keyword evidence="1" id="KW-0175">Coiled coil</keyword>
<dbReference type="InterPro" id="IPR014001">
    <property type="entry name" value="Helicase_ATP-bd"/>
</dbReference>
<dbReference type="CDD" id="cd02440">
    <property type="entry name" value="AdoMet_MTases"/>
    <property type="match status" value="1"/>
</dbReference>
<dbReference type="SUPFAM" id="SSF52540">
    <property type="entry name" value="P-loop containing nucleoside triphosphate hydrolases"/>
    <property type="match status" value="2"/>
</dbReference>
<evidence type="ECO:0000256" key="1">
    <source>
        <dbReference type="SAM" id="Coils"/>
    </source>
</evidence>
<evidence type="ECO:0000313" key="4">
    <source>
        <dbReference type="Proteomes" id="UP001216674"/>
    </source>
</evidence>
<name>A0ABT6AFR5_9BURK</name>
<evidence type="ECO:0000313" key="3">
    <source>
        <dbReference type="EMBL" id="MDF3831449.1"/>
    </source>
</evidence>
<dbReference type="Gene3D" id="3.40.50.300">
    <property type="entry name" value="P-loop containing nucleotide triphosphate hydrolases"/>
    <property type="match status" value="2"/>
</dbReference>
<feature type="coiled-coil region" evidence="1">
    <location>
        <begin position="894"/>
        <end position="928"/>
    </location>
</feature>
<dbReference type="InterPro" id="IPR001650">
    <property type="entry name" value="Helicase_C-like"/>
</dbReference>
<dbReference type="SUPFAM" id="SSF53335">
    <property type="entry name" value="S-adenosyl-L-methionine-dependent methyltransferases"/>
    <property type="match status" value="1"/>
</dbReference>
<comment type="caution">
    <text evidence="3">The sequence shown here is derived from an EMBL/GenBank/DDBJ whole genome shotgun (WGS) entry which is preliminary data.</text>
</comment>
<gene>
    <name evidence="3" type="ORF">P3W85_00505</name>
</gene>
<evidence type="ECO:0000259" key="2">
    <source>
        <dbReference type="PROSITE" id="PS51194"/>
    </source>
</evidence>
<accession>A0ABT6AFR5</accession>
<sequence length="1583" mass="176250">MADLGGAVAKFETNIAAIELLRNQESEPRALLPDERKCLLRYTGWGGLPAAFNLDGDDPAWVERARRLQALLGAEDYESARSSVNNSHYTEVHVIEAMWQAVERFGFSGGRILEPAAGIGHFIGAMPRGLAERSSVTAVEIDRLAGRLLKALYEPGGVDVRISPFEKTALPDHWFDLVIGNVPFGKYKVADLGNRAYARFSIHNYFFGRALDLVRPGGMVCFITSSHTMDAQYDAVREYIASQAHLLGAIRLPKGAFSGLAGTEVQTDILFLRKRQRAETVEANWLKLGAVPDSLRHPRCYERYLPINAWYAEHPQFCIGRIRHESNGYDEVPVAVFEGDLKPALRERIVLLPAGVYQPAVHKPASLRVVVPAETGARPGSYRLHQGRVHRVEGSEMVDVHDQLNATQRARVTGMCAIREHARALLDAQLADDADGRLAQLRAMLNGTYDRFVAKYGCLSTRANALAFRRDPDYPLLLSLEHYDEESDTARKAALFSRRTLSRVVEPSTAGDPVEALAASVQWRGRVDPAYMAGLLSAPESAVLAALAEAGHIFRDPADAEWKTADEYLSGNVKAKLKQAVLSGSTYQRNIDALEQVQPEDLLPAAIEPRLGAVWIPAIDVEAFIQEVLGLQDTQVGYSAEAGAWSVTYSEWAARQNVKVTQEFGTSRMNAIELVQCALNVQVPTVRDRDPETDRYFVNPDETLAAREKLGLIKERFAGWAFEDTARREKLCRIYNDLFNATRPRCFDGSHLKLPGFSHCFALHPHQLDSVWRVVQSGNTGLFHVVGAGKTAVCVIASMELRRLGFVSKPCHVVPNHMLAQYTAEFVRLYPNASVLMATKEDLEGDRRRELVSRIATGDWDAVVITHSSFERIKMSPQFTERFIKEIIHELEMAVRAEKANDRSNRIVKQLEAMKKNWKVRLEKLSADQKKDNLLTWELLGIDALFVDEAHLHKNLYRFTKMTRVAGLPMTSSERAFDLFLKTRYTMQLHGHAQRGVVFATATPVANTMAEIHTMMRYLQPNRLEELGLQQFDAWAATFGESVTALEIAPDGSGYRMHTRFARFINVPELMAVFGEVADIRTAAMLALPVPKLRGGKPRIVACPASASLKAFVQTLVERAEAIRNGHVKPNEDNMLAITTDGRKAALDFRLVAPLARFDENGKVAACVREIHAIWQRTMDFRGAQLVFCDLSSSKGGKAFSVYDDLRKRLIDAGIPDKAIAVVHDAETDVQKATLFKAVREGRVRVLLGSTAKMGVGTNVQTRLVALHHLDAPWRPCDVEQREGRILRQGNECEEVEIFRYVTEGSFDSYMWQTLETKARFIAQVMKGDKGIRSLEDVELAALSYAEVKALASGNPLVIEKAGIDAEVAMLSTLFSVWRNQRYANESEVGRLPMMIESLEKRIALHAHDVARIEPQTMQGITIDLSGRRIVGPDAVGEAMRGLVKAAKEEVRTASRMIERIVGRCGGFDLGILAARGEETPNLYLAGHCLYNAEPYQTGPALVAALLGALESVGKQHADAVAQLVTRRKRLEDLRLELARTFEHESRLTDLLIRQRELLKQLDLDKDEAGSTKVDAEEMRQVA</sequence>
<keyword evidence="3" id="KW-0547">Nucleotide-binding</keyword>
<keyword evidence="3" id="KW-0378">Hydrolase</keyword>
<dbReference type="EMBL" id="JARJLM010000006">
    <property type="protein sequence ID" value="MDF3831449.1"/>
    <property type="molecule type" value="Genomic_DNA"/>
</dbReference>
<reference evidence="3 4" key="1">
    <citation type="submission" date="2023-03" db="EMBL/GenBank/DDBJ databases">
        <title>Draft assemblies of triclosan tolerant bacteria isolated from returned activated sludge.</title>
        <authorList>
            <person name="Van Hamelsveld S."/>
        </authorList>
    </citation>
    <scope>NUCLEOTIDE SEQUENCE [LARGE SCALE GENOMIC DNA]</scope>
    <source>
        <strain evidence="3 4">GW210010_S58</strain>
    </source>
</reference>
<dbReference type="Pfam" id="PF07669">
    <property type="entry name" value="Eco57I"/>
    <property type="match status" value="1"/>
</dbReference>
<dbReference type="PROSITE" id="PS51194">
    <property type="entry name" value="HELICASE_CTER"/>
    <property type="match status" value="1"/>
</dbReference>
<keyword evidence="3" id="KW-0067">ATP-binding</keyword>
<dbReference type="Gene3D" id="3.40.50.150">
    <property type="entry name" value="Vaccinia Virus protein VP39"/>
    <property type="match status" value="1"/>
</dbReference>
<keyword evidence="3" id="KW-0347">Helicase</keyword>
<dbReference type="PRINTS" id="PR00507">
    <property type="entry name" value="N12N6MTFRASE"/>
</dbReference>
<dbReference type="PANTHER" id="PTHR41313">
    <property type="entry name" value="ADENINE-SPECIFIC METHYLTRANSFERASE"/>
    <property type="match status" value="1"/>
</dbReference>
<dbReference type="InterPro" id="IPR027417">
    <property type="entry name" value="P-loop_NTPase"/>
</dbReference>
<dbReference type="RefSeq" id="WP_276263324.1">
    <property type="nucleotide sequence ID" value="NZ_JARJLM010000006.1"/>
</dbReference>
<proteinExistence type="predicted"/>
<feature type="domain" description="Helicase C-terminal" evidence="2">
    <location>
        <begin position="1173"/>
        <end position="1339"/>
    </location>
</feature>
<dbReference type="PANTHER" id="PTHR41313:SF1">
    <property type="entry name" value="DNA METHYLASE ADENINE-SPECIFIC DOMAIN-CONTAINING PROTEIN"/>
    <property type="match status" value="1"/>
</dbReference>
<keyword evidence="4" id="KW-1185">Reference proteome</keyword>
<protein>
    <submittedName>
        <fullName evidence="3">DEAD/DEAH box helicase</fullName>
    </submittedName>
</protein>
<dbReference type="SMART" id="SM00487">
    <property type="entry name" value="DEXDc"/>
    <property type="match status" value="1"/>
</dbReference>